<dbReference type="PANTHER" id="PTHR38663:SF1">
    <property type="entry name" value="L-ORNITHINE N(5)-MONOOXYGENASE"/>
    <property type="match status" value="1"/>
</dbReference>
<evidence type="ECO:0000313" key="2">
    <source>
        <dbReference type="EMBL" id="MFC6904726.1"/>
    </source>
</evidence>
<keyword evidence="3" id="KW-1185">Reference proteome</keyword>
<proteinExistence type="predicted"/>
<dbReference type="Pfam" id="PF13454">
    <property type="entry name" value="NAD_binding_9"/>
    <property type="match status" value="1"/>
</dbReference>
<comment type="caution">
    <text evidence="2">The sequence shown here is derived from an EMBL/GenBank/DDBJ whole genome shotgun (WGS) entry which is preliminary data.</text>
</comment>
<dbReference type="PANTHER" id="PTHR38663">
    <property type="match status" value="1"/>
</dbReference>
<evidence type="ECO:0000313" key="3">
    <source>
        <dbReference type="Proteomes" id="UP001596312"/>
    </source>
</evidence>
<protein>
    <submittedName>
        <fullName evidence="2">FAD/NAD(P)-binding protein</fullName>
    </submittedName>
</protein>
<dbReference type="Proteomes" id="UP001596312">
    <property type="component" value="Unassembled WGS sequence"/>
</dbReference>
<dbReference type="InterPro" id="IPR036188">
    <property type="entry name" value="FAD/NAD-bd_sf"/>
</dbReference>
<gene>
    <name evidence="2" type="ORF">ACFQGH_05880</name>
</gene>
<feature type="domain" description="FAD-dependent urate hydroxylase HpyO/Asp monooxygenase CreE-like FAD/NAD(P)-binding" evidence="1">
    <location>
        <begin position="6"/>
        <end position="152"/>
    </location>
</feature>
<accession>A0ABD5V4J4</accession>
<name>A0ABD5V4J4_9EURY</name>
<dbReference type="EMBL" id="JBHSXQ010000002">
    <property type="protein sequence ID" value="MFC6904726.1"/>
    <property type="molecule type" value="Genomic_DNA"/>
</dbReference>
<organism evidence="2 3">
    <name type="scientific">Halalkalicoccus tibetensis</name>
    <dbReference type="NCBI Taxonomy" id="175632"/>
    <lineage>
        <taxon>Archaea</taxon>
        <taxon>Methanobacteriati</taxon>
        <taxon>Methanobacteriota</taxon>
        <taxon>Stenosarchaea group</taxon>
        <taxon>Halobacteria</taxon>
        <taxon>Halobacteriales</taxon>
        <taxon>Halococcaceae</taxon>
        <taxon>Halalkalicoccus</taxon>
    </lineage>
</organism>
<reference evidence="2 3" key="1">
    <citation type="journal article" date="2019" name="Int. J. Syst. Evol. Microbiol.">
        <title>The Global Catalogue of Microorganisms (GCM) 10K type strain sequencing project: providing services to taxonomists for standard genome sequencing and annotation.</title>
        <authorList>
            <consortium name="The Broad Institute Genomics Platform"/>
            <consortium name="The Broad Institute Genome Sequencing Center for Infectious Disease"/>
            <person name="Wu L."/>
            <person name="Ma J."/>
        </authorList>
    </citation>
    <scope>NUCLEOTIDE SEQUENCE [LARGE SCALE GENOMIC DNA]</scope>
    <source>
        <strain evidence="2 3">CGMCC 1.3240</strain>
    </source>
</reference>
<dbReference type="RefSeq" id="WP_340603240.1">
    <property type="nucleotide sequence ID" value="NZ_JBBMXV010000002.1"/>
</dbReference>
<dbReference type="InterPro" id="IPR038732">
    <property type="entry name" value="HpyO/CreE_NAD-binding"/>
</dbReference>
<dbReference type="AlphaFoldDB" id="A0ABD5V4J4"/>
<dbReference type="Gene3D" id="3.50.50.60">
    <property type="entry name" value="FAD/NAD(P)-binding domain"/>
    <property type="match status" value="1"/>
</dbReference>
<evidence type="ECO:0000259" key="1">
    <source>
        <dbReference type="Pfam" id="PF13454"/>
    </source>
</evidence>
<sequence length="407" mass="44204">MSYGYVVVGGGIHGTHVAHRLVSETDLEPQDLAILEPRGELLASFREKARACGMGTLRSPFVHHLGVEPFDLRDFAEARDREEELRPAPDHPRRPSLSLFLDHARHAIERSGIDALVIEAAATGIDREGNRLRIDTEEGPIRAERCVLAVGQGPPRQPDWARGLSEDAPLSHVWDESVPIDEREPAGRVCVVGGGVTAAHLAVNLAERAPVTLLARHELRAAGVEADPPWINWRRMERRLHPLPPGSETRLERVRRAHNTGSIPPSLLREVEAAGERGKLRVRRGEVEAAHAGGEEVVLRLTDGSVDRFRRAICATGFDRASDHPLVERVAASLGLETGVDGLAVLDDRSLEWRTVEDSEGSGVFVTGALGALTFGPLAGTIAGARRGADRLVEVHGRRSAEPILAD</sequence>
<dbReference type="SUPFAM" id="SSF51905">
    <property type="entry name" value="FAD/NAD(P)-binding domain"/>
    <property type="match status" value="2"/>
</dbReference>